<accession>A0A8X6MQ49</accession>
<organism evidence="1 2">
    <name type="scientific">Nephila pilipes</name>
    <name type="common">Giant wood spider</name>
    <name type="synonym">Nephila maculata</name>
    <dbReference type="NCBI Taxonomy" id="299642"/>
    <lineage>
        <taxon>Eukaryota</taxon>
        <taxon>Metazoa</taxon>
        <taxon>Ecdysozoa</taxon>
        <taxon>Arthropoda</taxon>
        <taxon>Chelicerata</taxon>
        <taxon>Arachnida</taxon>
        <taxon>Araneae</taxon>
        <taxon>Araneomorphae</taxon>
        <taxon>Entelegynae</taxon>
        <taxon>Araneoidea</taxon>
        <taxon>Nephilidae</taxon>
        <taxon>Nephila</taxon>
    </lineage>
</organism>
<proteinExistence type="predicted"/>
<gene>
    <name evidence="1" type="ORF">NPIL_185551</name>
</gene>
<dbReference type="AlphaFoldDB" id="A0A8X6MQ49"/>
<reference evidence="1" key="1">
    <citation type="submission" date="2020-08" db="EMBL/GenBank/DDBJ databases">
        <title>Multicomponent nature underlies the extraordinary mechanical properties of spider dragline silk.</title>
        <authorList>
            <person name="Kono N."/>
            <person name="Nakamura H."/>
            <person name="Mori M."/>
            <person name="Yoshida Y."/>
            <person name="Ohtoshi R."/>
            <person name="Malay A.D."/>
            <person name="Moran D.A.P."/>
            <person name="Tomita M."/>
            <person name="Numata K."/>
            <person name="Arakawa K."/>
        </authorList>
    </citation>
    <scope>NUCLEOTIDE SEQUENCE</scope>
</reference>
<keyword evidence="2" id="KW-1185">Reference proteome</keyword>
<evidence type="ECO:0000313" key="2">
    <source>
        <dbReference type="Proteomes" id="UP000887013"/>
    </source>
</evidence>
<evidence type="ECO:0000313" key="1">
    <source>
        <dbReference type="EMBL" id="GFS71822.1"/>
    </source>
</evidence>
<sequence length="94" mass="10688">MIQNVGFVAHVNGAYSNNDYEPQEVCIAEMSNETSWKMTQKDGKRLLKKLHLEKDEVKNSLESAMGLLKKEFSESCGAQHGRYTDRFEIGFKTA</sequence>
<dbReference type="Proteomes" id="UP000887013">
    <property type="component" value="Unassembled WGS sequence"/>
</dbReference>
<dbReference type="EMBL" id="BMAW01000978">
    <property type="protein sequence ID" value="GFS71822.1"/>
    <property type="molecule type" value="Genomic_DNA"/>
</dbReference>
<protein>
    <submittedName>
        <fullName evidence="1">Uncharacterized protein</fullName>
    </submittedName>
</protein>
<name>A0A8X6MQ49_NEPPI</name>
<comment type="caution">
    <text evidence="1">The sequence shown here is derived from an EMBL/GenBank/DDBJ whole genome shotgun (WGS) entry which is preliminary data.</text>
</comment>